<dbReference type="EMBL" id="JACCFS010000001">
    <property type="protein sequence ID" value="NYJ37483.1"/>
    <property type="molecule type" value="Genomic_DNA"/>
</dbReference>
<dbReference type="RefSeq" id="WP_179828239.1">
    <property type="nucleotide sequence ID" value="NZ_JACCFS010000001.1"/>
</dbReference>
<reference evidence="1 2" key="1">
    <citation type="submission" date="2020-07" db="EMBL/GenBank/DDBJ databases">
        <title>Sequencing the genomes of 1000 actinobacteria strains.</title>
        <authorList>
            <person name="Klenk H.-P."/>
        </authorList>
    </citation>
    <scope>NUCLEOTIDE SEQUENCE [LARGE SCALE GENOMIC DNA]</scope>
    <source>
        <strain evidence="1 2">DSM 44442</strain>
    </source>
</reference>
<keyword evidence="2" id="KW-1185">Reference proteome</keyword>
<accession>A0A7Z0EUD8</accession>
<protein>
    <recommendedName>
        <fullName evidence="3">Replication initiation protein</fullName>
    </recommendedName>
</protein>
<name>A0A7Z0EUD8_9ACTN</name>
<dbReference type="Pfam" id="PF20199">
    <property type="entry name" value="RepSA"/>
    <property type="match status" value="1"/>
</dbReference>
<comment type="caution">
    <text evidence="1">The sequence shown here is derived from an EMBL/GenBank/DDBJ whole genome shotgun (WGS) entry which is preliminary data.</text>
</comment>
<dbReference type="AlphaFoldDB" id="A0A7Z0EUD8"/>
<organism evidence="1 2">
    <name type="scientific">Nocardiopsis aegyptia</name>
    <dbReference type="NCBI Taxonomy" id="220378"/>
    <lineage>
        <taxon>Bacteria</taxon>
        <taxon>Bacillati</taxon>
        <taxon>Actinomycetota</taxon>
        <taxon>Actinomycetes</taxon>
        <taxon>Streptosporangiales</taxon>
        <taxon>Nocardiopsidaceae</taxon>
        <taxon>Nocardiopsis</taxon>
    </lineage>
</organism>
<dbReference type="InterPro" id="IPR046828">
    <property type="entry name" value="RepSA"/>
</dbReference>
<evidence type="ECO:0000313" key="2">
    <source>
        <dbReference type="Proteomes" id="UP000572051"/>
    </source>
</evidence>
<evidence type="ECO:0000313" key="1">
    <source>
        <dbReference type="EMBL" id="NYJ37483.1"/>
    </source>
</evidence>
<dbReference type="Proteomes" id="UP000572051">
    <property type="component" value="Unassembled WGS sequence"/>
</dbReference>
<sequence length="468" mass="51742">MPEPEHIGGLLGPALARITAMNEDHLDRWIDRARSLRGCACPVRLTGETTRVDASTGELLSHYSTANEPANELLMRCKNRRASRCPSCSEEYRGDTYHLVKAGVVGGDKGVPSSVGLHPRAFVTLTAPSFGPVHQGPGKDGRSRVCHPRRTGPACFQRHRAEDPVIGQPIDHTAYDYVGHVLWHAHTGELWRRFTLYLRNHLASAAGLSRTEFSKRVRISYAKVAEFQARGAVHFHAVIRLDGHTKDPDTWPPPPVWASLDMLTAAVDSAARAVSLTSPEVNGRTWSLVWGEQVDVRPIESFGLEQALTDTAVAGYIAKYATKAAEDTGTLDRRIHDIDHVDMTGVRPHAARLIYTCWRLGNPRLYPQLEDLKLRTWAHMLGFRGHFSTKSRRYSTTLGALRQVRADYAAGRPWDAETFTPPVVEDDSTTLVLTNWRYLGQGLTPGELALASLVTDIGRSTEEAEVAG</sequence>
<evidence type="ECO:0008006" key="3">
    <source>
        <dbReference type="Google" id="ProtNLM"/>
    </source>
</evidence>
<gene>
    <name evidence="1" type="ORF">HNR10_005364</name>
</gene>
<proteinExistence type="predicted"/>